<accession>T0YLJ5</accession>
<evidence type="ECO:0000256" key="1">
    <source>
        <dbReference type="ARBA" id="ARBA00022801"/>
    </source>
</evidence>
<dbReference type="PANTHER" id="PTHR37842">
    <property type="match status" value="1"/>
</dbReference>
<evidence type="ECO:0000313" key="2">
    <source>
        <dbReference type="EMBL" id="EQD33973.1"/>
    </source>
</evidence>
<dbReference type="Gene3D" id="3.20.20.520">
    <property type="entry name" value="Glycosyl hydrolase family 115"/>
    <property type="match status" value="1"/>
</dbReference>
<sequence length="167" mass="18305">VFGVRPRIVTRPSAAGPVTLMIGPEAQIPRAMRPARLVAPESFAIAVEPAAWNPAARAVVLTGPDVLGTIYAIYQFSQDYLGVEPMSYWTGARAPRRQRIMLPAGLRRIFPPPLFKYRGFFINDEDLLTGWAAAPKSEHTGISLAVMNEIYETILRLKGNMGDVPGT</sequence>
<keyword evidence="1" id="KW-0378">Hydrolase</keyword>
<comment type="caution">
    <text evidence="2">The sequence shown here is derived from an EMBL/GenBank/DDBJ whole genome shotgun (WGS) entry which is preliminary data.</text>
</comment>
<dbReference type="Pfam" id="PF15979">
    <property type="entry name" value="Glyco_hydro_115"/>
    <property type="match status" value="1"/>
</dbReference>
<feature type="non-terminal residue" evidence="2">
    <location>
        <position position="1"/>
    </location>
</feature>
<dbReference type="InterPro" id="IPR031924">
    <property type="entry name" value="GH115"/>
</dbReference>
<dbReference type="GO" id="GO:0016787">
    <property type="term" value="F:hydrolase activity"/>
    <property type="evidence" value="ECO:0007669"/>
    <property type="project" value="UniProtKB-KW"/>
</dbReference>
<dbReference type="PANTHER" id="PTHR37842:SF2">
    <property type="entry name" value="GYLCOSYL HYDROLASE 115 C-TERMINAL DOMAIN-CONTAINING PROTEIN"/>
    <property type="match status" value="1"/>
</dbReference>
<dbReference type="Gene3D" id="3.30.379.10">
    <property type="entry name" value="Chitobiase/beta-hexosaminidase domain 2-like"/>
    <property type="match status" value="1"/>
</dbReference>
<proteinExistence type="predicted"/>
<reference evidence="2" key="1">
    <citation type="submission" date="2013-08" db="EMBL/GenBank/DDBJ databases">
        <authorList>
            <person name="Mendez C."/>
            <person name="Richter M."/>
            <person name="Ferrer M."/>
            <person name="Sanchez J."/>
        </authorList>
    </citation>
    <scope>NUCLEOTIDE SEQUENCE</scope>
</reference>
<dbReference type="InterPro" id="IPR042301">
    <property type="entry name" value="GH115_sf"/>
</dbReference>
<feature type="non-terminal residue" evidence="2">
    <location>
        <position position="167"/>
    </location>
</feature>
<gene>
    <name evidence="2" type="ORF">B2A_12876</name>
</gene>
<name>T0YLJ5_9ZZZZ</name>
<reference evidence="2" key="2">
    <citation type="journal article" date="2014" name="ISME J.">
        <title>Microbial stratification in low pH oxic and suboxic macroscopic growths along an acid mine drainage.</title>
        <authorList>
            <person name="Mendez-Garcia C."/>
            <person name="Mesa V."/>
            <person name="Sprenger R.R."/>
            <person name="Richter M."/>
            <person name="Diez M.S."/>
            <person name="Solano J."/>
            <person name="Bargiela R."/>
            <person name="Golyshina O.V."/>
            <person name="Manteca A."/>
            <person name="Ramos J.L."/>
            <person name="Gallego J.R."/>
            <person name="Llorente I."/>
            <person name="Martins Dos Santos V.A."/>
            <person name="Jensen O.N."/>
            <person name="Pelaez A.I."/>
            <person name="Sanchez J."/>
            <person name="Ferrer M."/>
        </authorList>
    </citation>
    <scope>NUCLEOTIDE SEQUENCE</scope>
</reference>
<dbReference type="InterPro" id="IPR029018">
    <property type="entry name" value="Hex-like_dom2"/>
</dbReference>
<protein>
    <submittedName>
        <fullName evidence="2">Uncharacterized protein</fullName>
    </submittedName>
</protein>
<dbReference type="AlphaFoldDB" id="T0YLJ5"/>
<dbReference type="EMBL" id="AUZZ01009294">
    <property type="protein sequence ID" value="EQD33973.1"/>
    <property type="molecule type" value="Genomic_DNA"/>
</dbReference>
<organism evidence="2">
    <name type="scientific">mine drainage metagenome</name>
    <dbReference type="NCBI Taxonomy" id="410659"/>
    <lineage>
        <taxon>unclassified sequences</taxon>
        <taxon>metagenomes</taxon>
        <taxon>ecological metagenomes</taxon>
    </lineage>
</organism>